<dbReference type="InterPro" id="IPR014001">
    <property type="entry name" value="Helicase_ATP-bd"/>
</dbReference>
<proteinExistence type="predicted"/>
<evidence type="ECO:0000256" key="2">
    <source>
        <dbReference type="ARBA" id="ARBA00022741"/>
    </source>
</evidence>
<dbReference type="GO" id="GO:0016787">
    <property type="term" value="F:hydrolase activity"/>
    <property type="evidence" value="ECO:0007669"/>
    <property type="project" value="UniProtKB-KW"/>
</dbReference>
<feature type="domain" description="Helicase ATP-binding" evidence="10">
    <location>
        <begin position="1251"/>
        <end position="1418"/>
    </location>
</feature>
<evidence type="ECO:0000313" key="13">
    <source>
        <dbReference type="EMBL" id="KAG0490967.1"/>
    </source>
</evidence>
<dbReference type="GO" id="GO:0005634">
    <property type="term" value="C:nucleus"/>
    <property type="evidence" value="ECO:0007669"/>
    <property type="project" value="UniProtKB-SubCell"/>
</dbReference>
<feature type="region of interest" description="Disordered" evidence="9">
    <location>
        <begin position="1987"/>
        <end position="2012"/>
    </location>
</feature>
<dbReference type="Gene3D" id="3.40.50.10810">
    <property type="entry name" value="Tandem AAA-ATPase domain"/>
    <property type="match status" value="1"/>
</dbReference>
<comment type="subcellular location">
    <subcellularLocation>
        <location evidence="1">Nucleus</location>
    </subcellularLocation>
</comment>
<keyword evidence="3" id="KW-0378">Hydrolase</keyword>
<reference evidence="13 14" key="1">
    <citation type="journal article" date="2020" name="Nat. Food">
        <title>A phased Vanilla planifolia genome enables genetic improvement of flavour and production.</title>
        <authorList>
            <person name="Hasing T."/>
            <person name="Tang H."/>
            <person name="Brym M."/>
            <person name="Khazi F."/>
            <person name="Huang T."/>
            <person name="Chambers A.H."/>
        </authorList>
    </citation>
    <scope>NUCLEOTIDE SEQUENCE [LARGE SCALE GENOMIC DNA]</scope>
    <source>
        <tissue evidence="13">Leaf</tissue>
    </source>
</reference>
<feature type="compositionally biased region" description="Basic and acidic residues" evidence="9">
    <location>
        <begin position="303"/>
        <end position="320"/>
    </location>
</feature>
<feature type="region of interest" description="Disordered" evidence="9">
    <location>
        <begin position="3155"/>
        <end position="3177"/>
    </location>
</feature>
<gene>
    <name evidence="13" type="ORF">HPP92_007830</name>
</gene>
<dbReference type="GO" id="GO:0006355">
    <property type="term" value="P:regulation of DNA-templated transcription"/>
    <property type="evidence" value="ECO:0007669"/>
    <property type="project" value="InterPro"/>
</dbReference>
<keyword evidence="8" id="KW-0539">Nucleus</keyword>
<keyword evidence="7" id="KW-0804">Transcription</keyword>
<dbReference type="InterPro" id="IPR014012">
    <property type="entry name" value="HSA_dom"/>
</dbReference>
<protein>
    <recommendedName>
        <fullName evidence="15">Chromatin structure-remodeling complex protein SYD</fullName>
    </recommendedName>
</protein>
<dbReference type="SMART" id="SM00951">
    <property type="entry name" value="QLQ"/>
    <property type="match status" value="1"/>
</dbReference>
<name>A0A835RS62_VANPL</name>
<dbReference type="Gene3D" id="3.40.50.300">
    <property type="entry name" value="P-loop containing nucleotide triphosphate hydrolases"/>
    <property type="match status" value="1"/>
</dbReference>
<feature type="compositionally biased region" description="Low complexity" evidence="9">
    <location>
        <begin position="2253"/>
        <end position="2262"/>
    </location>
</feature>
<feature type="region of interest" description="Disordered" evidence="9">
    <location>
        <begin position="1901"/>
        <end position="1922"/>
    </location>
</feature>
<feature type="compositionally biased region" description="Basic and acidic residues" evidence="9">
    <location>
        <begin position="2984"/>
        <end position="2995"/>
    </location>
</feature>
<feature type="region of interest" description="Disordered" evidence="9">
    <location>
        <begin position="2971"/>
        <end position="2995"/>
    </location>
</feature>
<feature type="compositionally biased region" description="Polar residues" evidence="9">
    <location>
        <begin position="250"/>
        <end position="264"/>
    </location>
</feature>
<dbReference type="SMART" id="SM01314">
    <property type="entry name" value="SnAC"/>
    <property type="match status" value="1"/>
</dbReference>
<keyword evidence="4" id="KW-0347">Helicase</keyword>
<dbReference type="CDD" id="cd17996">
    <property type="entry name" value="DEXHc_SMARCA2_SMARCA4"/>
    <property type="match status" value="1"/>
</dbReference>
<sequence>MGSAQQVELDAAKLLQKLIQESTDEPAKLATKLYVICQHMKLSGKEHSLPYQVISRAMETVIKQHGLDVNVLRSSRPPLNCGPQKGGIGQGASVLFKETSDSQLATGQSDVPHRGNASGIWQGASSSQTKEEAYNSAFHNMGMLNAAKAGSNEVDVTSHELLFSGKPPVGLSRVDSIPFDAHQGSISHRSGKSSEQDSPASVPMDDTRSANSQERQDSLKSDYQTNKKAPKKACNKRKRDSKAASDAHSDNPQQSDNISTGSNSRKGRQTKGGLQGHLPGKFDDHTQLNSVHRPIGGPPAARAKQEEGHSFSERTLEEVKNSNPFTASPKLHDDGEVSSGQSAVGLNKVQLLPRSNVLGPSSIWSQNRFASPVSRSSTPGCMEPPLMSSVSPYQVNDLKGINLGSNDSSKNISFPSNLLHGTGNANVGATSAFSSFSVTKMGFPFPVRHSNISLQNQYAVSKLQNENYMGSSSDTQFPDKGADLNTVNVSAECSVVHSKVADGITYIPQKMSEATVSSSLNASEASVAASGKAMLQAGSIPEKQNMDIVSVERSNDSFSKLKSGSNSELSGNMQTAASRSLASTFSSTPFKEQQLRQLRAQCLVFLAFRNNLVPRKLHLEIALGGNYPQEGGAQKMLNDYKGADTSTKQPVDCHESSRMFPRANDSNQGTTFPSSTARIVEENKHQSVFVQTSDSELKTRELSESYAAINLPQKSDSFGYSGKSVHGGHPGGEATESIQQFTQKIMMKSAVCMDKSICIEETDRFKTQNYNETFDESQMIILANQKSGQLENYSGDDNYNTNRSFNKDFPMVAGASASDRSHSLPVMELPAPIICRDGDDIKNLVNPLKKVEMFFAGAPNERPPTASDSSLRIQSDDIHAGDDVLDDQRVSVLQKVDVNGQYTFGGLQILTSDDVMKYSNPVSLEYFEEEEGYDSPCNEISSSPAKYTTTEKWILDYQKKKFADEQKWALKQKKAEEMITACYTKLKENVNSSEDISAKTRSVIELKKLQLLNLQQRLRSDFLNDFFKPIASEMERLKSIKKHRHGRRVKQLEKYEQKMKEERLKRIRERQKEFFAEIDTHREKLEDYFKIKKERWKGFNRFVKEYHKRKERIHREKIDRIQREKINLLKNNDVEGYLRMVQDAKSDRVRQLLKETEKYLQKLGSKLKDAKASSRRFEMEMEDGRAVENDEMDLFANDNEDESDQAQHYLESNEKYYMLAHSIKESISEQPSSLQGGKLREYQMHGLRWLVSLYNNHLNGILADEMGLGKTVQVISLICYLMETKNDRGPFLVVVPSSVLPGWASEISFWAPSINAIAYAGPPEERRKLFKERIVQQKFNVLLTTYEYLMNKHDRPKLSKVQWHYIIIDEGHRIKNASCKLNADLKHYSSSHRLLLTGTPLQNNLDELWALLNFLLPNIFNSSEDFSQWFNKPFESNVDASPDEALLSEEENLLIINRLHQVLRPFVLRRLKHKVENELPEKIERLVRCEASAYQKLLMKRVQENLGSIGNVKGRSVHNTVMEMRNICNHPYLSQLHAEEVDALLPKHYLPPVVRLCGKLEMLDRLLPKLKATDHRVLFFSTMTRLLDVMEEYLSWKHYKYLRLDGHTSGNDRGALIDEFNRPDSQTFIFLLSIRAGGVGVNLQAADTVDLQAQARAHRIGQKRDVLVLRFETVRTVEEHVRAAAEHKLGVANQSITAGFFDNNTSAEDRREYLESLLRECKKEEASPVLDDDSLNYLLARSESEIDIFESVDKIRREEELGSWLDLVQRNKMDELGPTPMPSRLVTDEDLKPFYNAMRIFEAPTIANAPAISKRKAEHLGGLDTEQYGRGKRAREVRSYEDQWTEEEFEKMCQVDSPESGAPAELLAVPCMPKEQVPQKVCDVVLSSKIPHDASAELNETLQPLKSPPTKRGRGRPKRASIGQFTPTFVSPASSSFLSEEELGPYKELSVSSGIPIQNSATAIVASENTKAPSVVSSTTFFPIASTATSQSRGRKSTFGEASKGRGRKQKSVLPATNALVNASSAVQKGIDEEVSRDSSAAISEVKYAEEVPDSSSTGYHASQVPRALATAEMQPVMATSSSQMLEKLDDVIPAAEAIAKDANNGQDINSKSIDSKLLSATDEVILVHHNIKADIGYAASKQSFDSLMNDASLKNAQAEKMDNNAMEVHKNTEHNSENCSTERQKQDWIKDMNSTQIDNRSSFVNEMERSAGENKNIILHHTKQGASLSVDVQSSDMEISANVPLKGNLTTAPSPLASDSSSADHKDKHGQLQAVDYTEAIKFQDGAIPTGTPEITHTSMKPEVLTDPIASGKVHGLPVVDYRAVPVVIHRGSDNAASVTRKKAAARETKKQCTTSTAACEWRARQPGLKQGDVSKKAESKGRPVKQASLKKKQEALNMLTETDTPRCPKVEESDFVSMRKVDSACNPTSSIALSDREEKFPSAARNLEQTMAENENLASSVANVVELTSVKEEIFVSSVAKNFEQPISCVNLPTVQGTVQSAIDETKSLALQTKLDIENATKSSPKDIESGAFRVHSSLNELEIIKHDLESKEKNDIPDNVSIQHKYVSDDSLLNIGKDQLFEEPATVGMARTTTDLSLLKCDTKFSNKDSVSFSMPLGLDCQEVFKPRPGSPSCMKEDCQLPSGLLADKPDEHLNLSEMGNMAQICFVSDDVITQSEVIAMPASSTIEPGTNAVGAGTSECEKDCISSPTCDLKEIPRCSAPDDTSSISTTDILKEVLKVEINTVSHCEKISSANNVVDQKDQVHEGHAVQIREDVYGPVDSIQESTKDHLMTSLQKHGTEGNAEHCSNQLGIMSKIDCAINTTVGCPSIGTLVKPQDLPVSIKEPLGDASPPVLGMNKSVDNAAEQSHTPIGLPTDLKLSEPDGSSSASLLLGVFESDGRDASVVQSTLVEAIEYITVEVDAVVTHPPRLDLCKELIEHDRNDDQSIPSPNPRISESAEHIADERQQLSYSPPVFNASDTVKHPTDEHDKSVGSASVELLRQDPGRNGDQGAFSTCTHSDLLWKRHDGVDCAPSQLTDALAVEASHALAGNIESGEQEVIPVDTRTAESICDAPVIAESDGFGSHATPQSTSTFAYTTEDNLEKVNDAVTPSWSSEAYYHHVHPGSANTSDECLPASTSVHLISQVTAKSRTAEGAAEANVSTESSSTDKKPVEATIIEYTTITENSLAGENSQSEASKAHFIKHSAECVEESGTTKLNITQTSLSNDKRLQDLTDGDTNLSFPSYPGNGLNFSNVQSPEGSNLVLNCQSDTKPSSIIVISSNATPSNDVEQIDKDDDKLDVAETQLIKEEKIAVDPEEANLAEINPGLFMTRGDHGNSDSNETKPEGENLNLESGSSV</sequence>
<dbReference type="FunFam" id="3.40.50.10810:FF:000016">
    <property type="entry name" value="Chromatin structure-remodeling complex protein SYD"/>
    <property type="match status" value="1"/>
</dbReference>
<evidence type="ECO:0000256" key="5">
    <source>
        <dbReference type="ARBA" id="ARBA00022840"/>
    </source>
</evidence>
<evidence type="ECO:0000256" key="8">
    <source>
        <dbReference type="ARBA" id="ARBA00023242"/>
    </source>
</evidence>
<dbReference type="Pfam" id="PF14619">
    <property type="entry name" value="SnAC"/>
    <property type="match status" value="1"/>
</dbReference>
<keyword evidence="6" id="KW-0805">Transcription regulation</keyword>
<dbReference type="GO" id="GO:0005524">
    <property type="term" value="F:ATP binding"/>
    <property type="evidence" value="ECO:0007669"/>
    <property type="project" value="UniProtKB-KW"/>
</dbReference>
<dbReference type="InterPro" id="IPR029295">
    <property type="entry name" value="SnAC"/>
</dbReference>
<dbReference type="InterPro" id="IPR001650">
    <property type="entry name" value="Helicase_C-like"/>
</dbReference>
<feature type="compositionally biased region" description="Basic and acidic residues" evidence="9">
    <location>
        <begin position="3337"/>
        <end position="3352"/>
    </location>
</feature>
<feature type="region of interest" description="Disordered" evidence="9">
    <location>
        <begin position="2365"/>
        <end position="2395"/>
    </location>
</feature>
<feature type="compositionally biased region" description="Basic residues" evidence="9">
    <location>
        <begin position="1909"/>
        <end position="1919"/>
    </location>
</feature>
<keyword evidence="2" id="KW-0547">Nucleotide-binding</keyword>
<evidence type="ECO:0000256" key="9">
    <source>
        <dbReference type="SAM" id="MobiDB-lite"/>
    </source>
</evidence>
<feature type="region of interest" description="Disordered" evidence="9">
    <location>
        <begin position="3331"/>
        <end position="3363"/>
    </location>
</feature>
<dbReference type="SUPFAM" id="SSF52540">
    <property type="entry name" value="P-loop containing nucleoside triphosphate hydrolases"/>
    <property type="match status" value="2"/>
</dbReference>
<feature type="region of interest" description="Disordered" evidence="9">
    <location>
        <begin position="103"/>
        <end position="128"/>
    </location>
</feature>
<dbReference type="InterPro" id="IPR027417">
    <property type="entry name" value="P-loop_NTPase"/>
</dbReference>
<dbReference type="SMART" id="SM00490">
    <property type="entry name" value="HELICc"/>
    <property type="match status" value="1"/>
</dbReference>
<accession>A0A835RS62</accession>
<evidence type="ECO:0000256" key="6">
    <source>
        <dbReference type="ARBA" id="ARBA00023015"/>
    </source>
</evidence>
<dbReference type="SMART" id="SM00487">
    <property type="entry name" value="DEXDc"/>
    <property type="match status" value="1"/>
</dbReference>
<dbReference type="CDD" id="cd18793">
    <property type="entry name" value="SF2_C_SNF"/>
    <property type="match status" value="1"/>
</dbReference>
<evidence type="ECO:0000259" key="10">
    <source>
        <dbReference type="PROSITE" id="PS51192"/>
    </source>
</evidence>
<dbReference type="PANTHER" id="PTHR10799">
    <property type="entry name" value="SNF2/RAD54 HELICASE FAMILY"/>
    <property type="match status" value="1"/>
</dbReference>
<evidence type="ECO:0008006" key="15">
    <source>
        <dbReference type="Google" id="ProtNLM"/>
    </source>
</evidence>
<evidence type="ECO:0000259" key="11">
    <source>
        <dbReference type="PROSITE" id="PS51194"/>
    </source>
</evidence>
<dbReference type="InterPro" id="IPR000330">
    <property type="entry name" value="SNF2_N"/>
</dbReference>
<dbReference type="Pfam" id="PF00271">
    <property type="entry name" value="Helicase_C"/>
    <property type="match status" value="1"/>
</dbReference>
<evidence type="ECO:0000259" key="12">
    <source>
        <dbReference type="PROSITE" id="PS51204"/>
    </source>
</evidence>
<dbReference type="FunFam" id="3.40.50.300:FF:000871">
    <property type="entry name" value="Chromatin structure-remodeling complex protein SYD"/>
    <property type="match status" value="1"/>
</dbReference>
<evidence type="ECO:0000256" key="7">
    <source>
        <dbReference type="ARBA" id="ARBA00023163"/>
    </source>
</evidence>
<dbReference type="InterPro" id="IPR038718">
    <property type="entry name" value="SNF2-like_sf"/>
</dbReference>
<organism evidence="13 14">
    <name type="scientific">Vanilla planifolia</name>
    <name type="common">Vanilla</name>
    <dbReference type="NCBI Taxonomy" id="51239"/>
    <lineage>
        <taxon>Eukaryota</taxon>
        <taxon>Viridiplantae</taxon>
        <taxon>Streptophyta</taxon>
        <taxon>Embryophyta</taxon>
        <taxon>Tracheophyta</taxon>
        <taxon>Spermatophyta</taxon>
        <taxon>Magnoliopsida</taxon>
        <taxon>Liliopsida</taxon>
        <taxon>Asparagales</taxon>
        <taxon>Orchidaceae</taxon>
        <taxon>Vanilloideae</taxon>
        <taxon>Vanilleae</taxon>
        <taxon>Vanilla</taxon>
    </lineage>
</organism>
<evidence type="ECO:0000256" key="3">
    <source>
        <dbReference type="ARBA" id="ARBA00022801"/>
    </source>
</evidence>
<dbReference type="OrthoDB" id="5857104at2759"/>
<feature type="region of interest" description="Disordered" evidence="9">
    <location>
        <begin position="2246"/>
        <end position="2269"/>
    </location>
</feature>
<feature type="domain" description="Helicase C-terminal" evidence="11">
    <location>
        <begin position="1562"/>
        <end position="1736"/>
    </location>
</feature>
<dbReference type="PROSITE" id="PS51194">
    <property type="entry name" value="HELICASE_CTER"/>
    <property type="match status" value="1"/>
</dbReference>
<dbReference type="GO" id="GO:0042393">
    <property type="term" value="F:histone binding"/>
    <property type="evidence" value="ECO:0007669"/>
    <property type="project" value="InterPro"/>
</dbReference>
<dbReference type="Proteomes" id="UP000639772">
    <property type="component" value="Chromosome 3"/>
</dbReference>
<dbReference type="InterPro" id="IPR014978">
    <property type="entry name" value="Gln-Leu-Gln_QLQ"/>
</dbReference>
<feature type="domain" description="HSA" evidence="12">
    <location>
        <begin position="1059"/>
        <end position="1131"/>
    </location>
</feature>
<evidence type="ECO:0000256" key="1">
    <source>
        <dbReference type="ARBA" id="ARBA00004123"/>
    </source>
</evidence>
<feature type="compositionally biased region" description="Basic and acidic residues" evidence="9">
    <location>
        <begin position="2374"/>
        <end position="2383"/>
    </location>
</feature>
<feature type="compositionally biased region" description="Basic residues" evidence="9">
    <location>
        <begin position="228"/>
        <end position="240"/>
    </location>
</feature>
<dbReference type="GO" id="GO:0004386">
    <property type="term" value="F:helicase activity"/>
    <property type="evidence" value="ECO:0007669"/>
    <property type="project" value="UniProtKB-KW"/>
</dbReference>
<comment type="caution">
    <text evidence="13">The sequence shown here is derived from an EMBL/GenBank/DDBJ whole genome shotgun (WGS) entry which is preliminary data.</text>
</comment>
<dbReference type="PROSITE" id="PS51204">
    <property type="entry name" value="HSA"/>
    <property type="match status" value="1"/>
</dbReference>
<dbReference type="EMBL" id="JADCNM010000003">
    <property type="protein sequence ID" value="KAG0490967.1"/>
    <property type="molecule type" value="Genomic_DNA"/>
</dbReference>
<evidence type="ECO:0000313" key="14">
    <source>
        <dbReference type="Proteomes" id="UP000639772"/>
    </source>
</evidence>
<keyword evidence="5" id="KW-0067">ATP-binding</keyword>
<evidence type="ECO:0000256" key="4">
    <source>
        <dbReference type="ARBA" id="ARBA00022806"/>
    </source>
</evidence>
<feature type="region of interest" description="Disordered" evidence="9">
    <location>
        <begin position="181"/>
        <end position="341"/>
    </location>
</feature>
<dbReference type="PROSITE" id="PS51192">
    <property type="entry name" value="HELICASE_ATP_BIND_1"/>
    <property type="match status" value="1"/>
</dbReference>
<dbReference type="Pfam" id="PF00176">
    <property type="entry name" value="SNF2-rel_dom"/>
    <property type="match status" value="1"/>
</dbReference>
<dbReference type="InterPro" id="IPR049730">
    <property type="entry name" value="SNF2/RAD54-like_C"/>
</dbReference>